<keyword evidence="3 7" id="KW-0812">Transmembrane</keyword>
<accession>A0A2G9I4M6</accession>
<reference evidence="10" key="1">
    <citation type="journal article" date="2018" name="Gigascience">
        <title>Genome assembly of the Pink Ipe (Handroanthus impetiginosus, Bignoniaceae), a highly valued, ecologically keystone Neotropical timber forest tree.</title>
        <authorList>
            <person name="Silva-Junior O.B."/>
            <person name="Grattapaglia D."/>
            <person name="Novaes E."/>
            <person name="Collevatti R.G."/>
        </authorList>
    </citation>
    <scope>NUCLEOTIDE SEQUENCE [LARGE SCALE GENOMIC DNA]</scope>
    <source>
        <strain evidence="10">cv. UFG-1</strain>
    </source>
</reference>
<dbReference type="GO" id="GO:0006865">
    <property type="term" value="P:amino acid transport"/>
    <property type="evidence" value="ECO:0007669"/>
    <property type="project" value="UniProtKB-KW"/>
</dbReference>
<dbReference type="Pfam" id="PF01490">
    <property type="entry name" value="Aa_trans"/>
    <property type="match status" value="1"/>
</dbReference>
<evidence type="ECO:0000256" key="5">
    <source>
        <dbReference type="ARBA" id="ARBA00022989"/>
    </source>
</evidence>
<feature type="transmembrane region" description="Helical" evidence="7">
    <location>
        <begin position="71"/>
        <end position="90"/>
    </location>
</feature>
<proteinExistence type="predicted"/>
<protein>
    <submittedName>
        <fullName evidence="9">Amino acid transporter</fullName>
    </submittedName>
</protein>
<keyword evidence="6 7" id="KW-0472">Membrane</keyword>
<evidence type="ECO:0000313" key="9">
    <source>
        <dbReference type="EMBL" id="PIN24712.1"/>
    </source>
</evidence>
<feature type="domain" description="Amino acid transporter transmembrane" evidence="8">
    <location>
        <begin position="1"/>
        <end position="401"/>
    </location>
</feature>
<dbReference type="STRING" id="429701.A0A2G9I4M6"/>
<comment type="subcellular location">
    <subcellularLocation>
        <location evidence="1">Membrane</location>
    </subcellularLocation>
</comment>
<evidence type="ECO:0000256" key="3">
    <source>
        <dbReference type="ARBA" id="ARBA00022692"/>
    </source>
</evidence>
<feature type="transmembrane region" description="Helical" evidence="7">
    <location>
        <begin position="6"/>
        <end position="28"/>
    </location>
</feature>
<comment type="caution">
    <text evidence="9">The sequence shown here is derived from an EMBL/GenBank/DDBJ whole genome shotgun (WGS) entry which is preliminary data.</text>
</comment>
<gene>
    <name evidence="9" type="ORF">CDL12_02552</name>
</gene>
<feature type="transmembrane region" description="Helical" evidence="7">
    <location>
        <begin position="218"/>
        <end position="239"/>
    </location>
</feature>
<keyword evidence="5 7" id="KW-1133">Transmembrane helix</keyword>
<dbReference type="EMBL" id="NKXS01000368">
    <property type="protein sequence ID" value="PIN24712.1"/>
    <property type="molecule type" value="Genomic_DNA"/>
</dbReference>
<dbReference type="Proteomes" id="UP000231279">
    <property type="component" value="Unassembled WGS sequence"/>
</dbReference>
<keyword evidence="4" id="KW-0029">Amino-acid transport</keyword>
<sequence length="421" mass="46457">MAQLGWIAGVATLVIFSVVTFYTSCLLAECYRSPGTGKRNYTYKDVVKANLGHVMYVACAVVQYANLCGTLIGYTITASISMAAIQKSNCFHKRGHEASCRASHNPYMIGLGILEIFISQIPNFHKLSFLSIIAAIMSFSYASIGVGLAFAKVVSGQGKRTTLTGVEVGIDVSAADKTWRMFRAFGDIAFAYTYSQVLVEIQDTLKASPPEYQVMRKANAVGVVTTTAFYMMCGCFGYAAFGNNAPGNLLTGFGFYEPYWLVDLANACIVVHLIGAYQVFAQPIFYAVETWAQKKWPTSKFINEEYSIGIGTSRGYKFNINFMRLVYRTVLVIFATFLAMLLPFFNDILAFIGALGYWPLTVCFPIEMYIARNKIRSLSRRWLGLQLINTVCLLVAIAAICGAIQGVSKGLKTFELFKVVD</sequence>
<evidence type="ECO:0000256" key="7">
    <source>
        <dbReference type="SAM" id="Phobius"/>
    </source>
</evidence>
<organism evidence="9 10">
    <name type="scientific">Handroanthus impetiginosus</name>
    <dbReference type="NCBI Taxonomy" id="429701"/>
    <lineage>
        <taxon>Eukaryota</taxon>
        <taxon>Viridiplantae</taxon>
        <taxon>Streptophyta</taxon>
        <taxon>Embryophyta</taxon>
        <taxon>Tracheophyta</taxon>
        <taxon>Spermatophyta</taxon>
        <taxon>Magnoliopsida</taxon>
        <taxon>eudicotyledons</taxon>
        <taxon>Gunneridae</taxon>
        <taxon>Pentapetalae</taxon>
        <taxon>asterids</taxon>
        <taxon>lamiids</taxon>
        <taxon>Lamiales</taxon>
        <taxon>Bignoniaceae</taxon>
        <taxon>Crescentiina</taxon>
        <taxon>Tabebuia alliance</taxon>
        <taxon>Handroanthus</taxon>
    </lineage>
</organism>
<dbReference type="InterPro" id="IPR013057">
    <property type="entry name" value="AA_transpt_TM"/>
</dbReference>
<keyword evidence="2" id="KW-0813">Transport</keyword>
<dbReference type="PANTHER" id="PTHR48017">
    <property type="entry name" value="OS05G0424000 PROTEIN-RELATED"/>
    <property type="match status" value="1"/>
</dbReference>
<feature type="transmembrane region" description="Helical" evidence="7">
    <location>
        <begin position="348"/>
        <end position="370"/>
    </location>
</feature>
<name>A0A2G9I4M6_9LAMI</name>
<evidence type="ECO:0000256" key="6">
    <source>
        <dbReference type="ARBA" id="ARBA00023136"/>
    </source>
</evidence>
<feature type="transmembrane region" description="Helical" evidence="7">
    <location>
        <begin position="127"/>
        <end position="151"/>
    </location>
</feature>
<dbReference type="AlphaFoldDB" id="A0A2G9I4M6"/>
<evidence type="ECO:0000256" key="1">
    <source>
        <dbReference type="ARBA" id="ARBA00004370"/>
    </source>
</evidence>
<evidence type="ECO:0000256" key="2">
    <source>
        <dbReference type="ARBA" id="ARBA00022448"/>
    </source>
</evidence>
<evidence type="ECO:0000256" key="4">
    <source>
        <dbReference type="ARBA" id="ARBA00022970"/>
    </source>
</evidence>
<evidence type="ECO:0000259" key="8">
    <source>
        <dbReference type="Pfam" id="PF01490"/>
    </source>
</evidence>
<keyword evidence="10" id="KW-1185">Reference proteome</keyword>
<dbReference type="OrthoDB" id="40134at2759"/>
<feature type="transmembrane region" description="Helical" evidence="7">
    <location>
        <begin position="259"/>
        <end position="280"/>
    </location>
</feature>
<feature type="transmembrane region" description="Helical" evidence="7">
    <location>
        <begin position="382"/>
        <end position="407"/>
    </location>
</feature>
<dbReference type="GO" id="GO:0016020">
    <property type="term" value="C:membrane"/>
    <property type="evidence" value="ECO:0007669"/>
    <property type="project" value="UniProtKB-SubCell"/>
</dbReference>
<feature type="transmembrane region" description="Helical" evidence="7">
    <location>
        <begin position="325"/>
        <end position="342"/>
    </location>
</feature>
<evidence type="ECO:0000313" key="10">
    <source>
        <dbReference type="Proteomes" id="UP000231279"/>
    </source>
</evidence>